<comment type="caution">
    <text evidence="17">The sequence shown here is derived from an EMBL/GenBank/DDBJ whole genome shotgun (WGS) entry which is preliminary data.</text>
</comment>
<dbReference type="Proteomes" id="UP001169862">
    <property type="component" value="Unassembled WGS sequence"/>
</dbReference>
<evidence type="ECO:0000313" key="17">
    <source>
        <dbReference type="EMBL" id="MDO6455361.1"/>
    </source>
</evidence>
<comment type="caution">
    <text evidence="14">Lacks conserved residue(s) required for the propagation of feature annotation.</text>
</comment>
<evidence type="ECO:0000256" key="6">
    <source>
        <dbReference type="ARBA" id="ARBA00022723"/>
    </source>
</evidence>
<comment type="function">
    <text evidence="1 14">DNA ligase that catalyzes the formation of phosphodiester linkages between 5'-phosphoryl and 3'-hydroxyl groups in double-stranded DNA using NAD as a coenzyme and as the energy source for the reaction. It is essential for DNA replication and repair of damaged DNA.</text>
</comment>
<dbReference type="InterPro" id="IPR013839">
    <property type="entry name" value="DNAligase_adenylation"/>
</dbReference>
<gene>
    <name evidence="14 17" type="primary">ligA</name>
    <name evidence="17" type="ORF">Q4490_17505</name>
</gene>
<dbReference type="Pfam" id="PF03120">
    <property type="entry name" value="OB_DNA_ligase"/>
    <property type="match status" value="1"/>
</dbReference>
<dbReference type="GO" id="GO:0046872">
    <property type="term" value="F:metal ion binding"/>
    <property type="evidence" value="ECO:0007669"/>
    <property type="project" value="UniProtKB-KW"/>
</dbReference>
<feature type="binding site" evidence="14">
    <location>
        <position position="179"/>
    </location>
    <ligand>
        <name>NAD(+)</name>
        <dbReference type="ChEBI" id="CHEBI:57540"/>
    </ligand>
</feature>
<dbReference type="InterPro" id="IPR010994">
    <property type="entry name" value="RuvA_2-like"/>
</dbReference>
<evidence type="ECO:0000256" key="3">
    <source>
        <dbReference type="ARBA" id="ARBA00013308"/>
    </source>
</evidence>
<dbReference type="FunFam" id="3.30.470.30:FF:000001">
    <property type="entry name" value="DNA ligase"/>
    <property type="match status" value="1"/>
</dbReference>
<dbReference type="InterPro" id="IPR033136">
    <property type="entry name" value="DNA_ligase_CS"/>
</dbReference>
<dbReference type="Gene3D" id="3.30.470.30">
    <property type="entry name" value="DNA ligase/mRNA capping enzyme"/>
    <property type="match status" value="1"/>
</dbReference>
<dbReference type="EMBL" id="JAUOPG010000016">
    <property type="protein sequence ID" value="MDO6455361.1"/>
    <property type="molecule type" value="Genomic_DNA"/>
</dbReference>
<dbReference type="PROSITE" id="PS01056">
    <property type="entry name" value="DNA_LIGASE_N2"/>
    <property type="match status" value="1"/>
</dbReference>
<keyword evidence="6 14" id="KW-0479">Metal-binding</keyword>
<dbReference type="PIRSF" id="PIRSF001604">
    <property type="entry name" value="LigA"/>
    <property type="match status" value="1"/>
</dbReference>
<dbReference type="SMART" id="SM00278">
    <property type="entry name" value="HhH1"/>
    <property type="match status" value="4"/>
</dbReference>
<dbReference type="GO" id="GO:0005829">
    <property type="term" value="C:cytosol"/>
    <property type="evidence" value="ECO:0007669"/>
    <property type="project" value="TreeGrafter"/>
</dbReference>
<dbReference type="InterPro" id="IPR013840">
    <property type="entry name" value="DNAligase_N"/>
</dbReference>
<keyword evidence="5 14" id="KW-0235">DNA replication</keyword>
<protein>
    <recommendedName>
        <fullName evidence="3 14">DNA ligase</fullName>
        <ecNumber evidence="2 14">6.5.1.2</ecNumber>
    </recommendedName>
    <alternativeName>
        <fullName evidence="14">Polydeoxyribonucleotide synthase [NAD(+)]</fullName>
    </alternativeName>
</protein>
<organism evidence="17 18">
    <name type="scientific">Neptunomonas phycophila</name>
    <dbReference type="NCBI Taxonomy" id="1572645"/>
    <lineage>
        <taxon>Bacteria</taxon>
        <taxon>Pseudomonadati</taxon>
        <taxon>Pseudomonadota</taxon>
        <taxon>Gammaproteobacteria</taxon>
        <taxon>Oceanospirillales</taxon>
        <taxon>Oceanospirillaceae</taxon>
        <taxon>Neptunomonas</taxon>
    </lineage>
</organism>
<feature type="binding site" evidence="14">
    <location>
        <position position="423"/>
    </location>
    <ligand>
        <name>Zn(2+)</name>
        <dbReference type="ChEBI" id="CHEBI:29105"/>
    </ligand>
</feature>
<feature type="binding site" evidence="14">
    <location>
        <position position="120"/>
    </location>
    <ligand>
        <name>NAD(+)</name>
        <dbReference type="ChEBI" id="CHEBI:57540"/>
    </ligand>
</feature>
<sequence length="689" mass="75712">MPTETPVDTALLNELHQLRETLEQHSYKYYVLDEPSIPDAEYDRLFNRLKAIEADHPELITSDSPTQRVGSAPVAGFESVRHEIPMLSLDNAFSEEDLSEFDRRVRDRLGDTALVTYACEPKLDGIAISLMYEKGVLVRGLTRGDGATGEDITHNVRTVQSIPLKLMGKVPDRLEVRGEIYLPKAGFAAINERAKAKGEKLFVNPRNAAAGSLRQLDARITATRPLEMCCYGIGVVENTPDDADNHAVLMPDNHYDVMHQLQAWGFKINKHLEKAEGAVGCHDYYQRMAELRNSLPYEIDGLVFKVNNYGLQQKLGFVSRFPRWAIAHKFPAQEEITQIENIEFQVGRTGAVTPVARLTPVFVGGVTVSNATLHNMDEIERLGVQVKDWVIIRRAGDVIPQIVSVVTEKRPADAQPIVIPAHCPVCGADVERVEGEAVSRCSGGVSCSAQRKEALRHYASRKALDIEGFGEKLIDVLVDKKLLNSIADIYRLTHNEIATQDRMGDKSATNVLAAIEQSKATTLARFIYALGIREVGEATARNLAKAFGLLDEVMNASQEQLIAVPDVGEIVAHHIETFFQQPHNREVIQALRDAGVHWPEEAPVSEESLPLNGKTYVLTGTLEQLTRDQAKEALQALGAKVSGSVSKKTDCVVAGPGAGSKLAKAESLSIPVLDEQGLIDLLAEHGVTL</sequence>
<evidence type="ECO:0000259" key="16">
    <source>
        <dbReference type="PROSITE" id="PS50172"/>
    </source>
</evidence>
<evidence type="ECO:0000256" key="14">
    <source>
        <dbReference type="HAMAP-Rule" id="MF_01588"/>
    </source>
</evidence>
<feature type="binding site" evidence="14">
    <location>
        <position position="447"/>
    </location>
    <ligand>
        <name>Zn(2+)</name>
        <dbReference type="ChEBI" id="CHEBI:29105"/>
    </ligand>
</feature>
<dbReference type="FunFam" id="1.10.150.20:FF:000007">
    <property type="entry name" value="DNA ligase"/>
    <property type="match status" value="1"/>
</dbReference>
<dbReference type="PROSITE" id="PS50172">
    <property type="entry name" value="BRCT"/>
    <property type="match status" value="1"/>
</dbReference>
<feature type="binding site" evidence="14">
    <location>
        <position position="329"/>
    </location>
    <ligand>
        <name>NAD(+)</name>
        <dbReference type="ChEBI" id="CHEBI:57540"/>
    </ligand>
</feature>
<dbReference type="SUPFAM" id="SSF47781">
    <property type="entry name" value="RuvA domain 2-like"/>
    <property type="match status" value="1"/>
</dbReference>
<evidence type="ECO:0000256" key="4">
    <source>
        <dbReference type="ARBA" id="ARBA00022598"/>
    </source>
</evidence>
<dbReference type="InterPro" id="IPR012340">
    <property type="entry name" value="NA-bd_OB-fold"/>
</dbReference>
<evidence type="ECO:0000313" key="18">
    <source>
        <dbReference type="Proteomes" id="UP001169862"/>
    </source>
</evidence>
<dbReference type="InterPro" id="IPR004150">
    <property type="entry name" value="NAD_DNA_ligase_OB"/>
</dbReference>
<keyword evidence="7 14" id="KW-0227">DNA damage</keyword>
<dbReference type="InterPro" id="IPR004149">
    <property type="entry name" value="Znf_DNAligase_C4"/>
</dbReference>
<dbReference type="PANTHER" id="PTHR23389:SF9">
    <property type="entry name" value="DNA LIGASE"/>
    <property type="match status" value="1"/>
</dbReference>
<evidence type="ECO:0000256" key="1">
    <source>
        <dbReference type="ARBA" id="ARBA00004067"/>
    </source>
</evidence>
<dbReference type="Pfam" id="PF00533">
    <property type="entry name" value="BRCT"/>
    <property type="match status" value="1"/>
</dbReference>
<feature type="binding site" evidence="14">
    <location>
        <position position="426"/>
    </location>
    <ligand>
        <name>Zn(2+)</name>
        <dbReference type="ChEBI" id="CHEBI:29105"/>
    </ligand>
</feature>
<keyword evidence="14" id="KW-0464">Manganese</keyword>
<dbReference type="Pfam" id="PF01653">
    <property type="entry name" value="DNA_ligase_aden"/>
    <property type="match status" value="1"/>
</dbReference>
<dbReference type="Gene3D" id="1.10.150.20">
    <property type="entry name" value="5' to 3' exonuclease, C-terminal subdomain"/>
    <property type="match status" value="2"/>
</dbReference>
<dbReference type="PROSITE" id="PS01055">
    <property type="entry name" value="DNA_LIGASE_N1"/>
    <property type="match status" value="1"/>
</dbReference>
<feature type="binding site" evidence="14">
    <location>
        <position position="143"/>
    </location>
    <ligand>
        <name>NAD(+)</name>
        <dbReference type="ChEBI" id="CHEBI:57540"/>
    </ligand>
</feature>
<comment type="similarity">
    <text evidence="13 14">Belongs to the NAD-dependent DNA ligase family. LigA subfamily.</text>
</comment>
<feature type="binding site" evidence="14">
    <location>
        <begin position="39"/>
        <end position="43"/>
    </location>
    <ligand>
        <name>NAD(+)</name>
        <dbReference type="ChEBI" id="CHEBI:57540"/>
    </ligand>
</feature>
<dbReference type="InterPro" id="IPR018239">
    <property type="entry name" value="DNA_ligase_AS"/>
</dbReference>
<feature type="binding site" evidence="14">
    <location>
        <begin position="88"/>
        <end position="89"/>
    </location>
    <ligand>
        <name>NAD(+)</name>
        <dbReference type="ChEBI" id="CHEBI:57540"/>
    </ligand>
</feature>
<dbReference type="InterPro" id="IPR041663">
    <property type="entry name" value="DisA/LigA_HHH"/>
</dbReference>
<dbReference type="SUPFAM" id="SSF56091">
    <property type="entry name" value="DNA ligase/mRNA capping enzyme, catalytic domain"/>
    <property type="match status" value="1"/>
</dbReference>
<dbReference type="FunFam" id="1.10.287.610:FF:000002">
    <property type="entry name" value="DNA ligase"/>
    <property type="match status" value="1"/>
</dbReference>
<accession>A0AAW7XM86</accession>
<feature type="active site" description="N6-AMP-lysine intermediate" evidence="14">
    <location>
        <position position="122"/>
    </location>
</feature>
<dbReference type="NCBIfam" id="NF005932">
    <property type="entry name" value="PRK07956.1"/>
    <property type="match status" value="1"/>
</dbReference>
<evidence type="ECO:0000256" key="15">
    <source>
        <dbReference type="RuleBase" id="RU000618"/>
    </source>
</evidence>
<dbReference type="FunFam" id="1.10.150.20:FF:000006">
    <property type="entry name" value="DNA ligase"/>
    <property type="match status" value="1"/>
</dbReference>
<evidence type="ECO:0000256" key="8">
    <source>
        <dbReference type="ARBA" id="ARBA00022833"/>
    </source>
</evidence>
<evidence type="ECO:0000256" key="12">
    <source>
        <dbReference type="ARBA" id="ARBA00034005"/>
    </source>
</evidence>
<dbReference type="SMART" id="SM00292">
    <property type="entry name" value="BRCT"/>
    <property type="match status" value="1"/>
</dbReference>
<evidence type="ECO:0000256" key="11">
    <source>
        <dbReference type="ARBA" id="ARBA00023204"/>
    </source>
</evidence>
<feature type="binding site" evidence="14">
    <location>
        <position position="305"/>
    </location>
    <ligand>
        <name>NAD(+)</name>
        <dbReference type="ChEBI" id="CHEBI:57540"/>
    </ligand>
</feature>
<dbReference type="Gene3D" id="6.20.10.30">
    <property type="match status" value="1"/>
</dbReference>
<keyword evidence="8 14" id="KW-0862">Zinc</keyword>
<dbReference type="InterPro" id="IPR036420">
    <property type="entry name" value="BRCT_dom_sf"/>
</dbReference>
<dbReference type="SMART" id="SM00532">
    <property type="entry name" value="LIGANc"/>
    <property type="match status" value="1"/>
</dbReference>
<dbReference type="SUPFAM" id="SSF52113">
    <property type="entry name" value="BRCT domain"/>
    <property type="match status" value="1"/>
</dbReference>
<dbReference type="PANTHER" id="PTHR23389">
    <property type="entry name" value="CHROMOSOME TRANSMISSION FIDELITY FACTOR 18"/>
    <property type="match status" value="1"/>
</dbReference>
<comment type="cofactor">
    <cofactor evidence="14">
        <name>Mg(2+)</name>
        <dbReference type="ChEBI" id="CHEBI:18420"/>
    </cofactor>
    <cofactor evidence="14">
        <name>Mn(2+)</name>
        <dbReference type="ChEBI" id="CHEBI:29035"/>
    </cofactor>
</comment>
<evidence type="ECO:0000256" key="7">
    <source>
        <dbReference type="ARBA" id="ARBA00022763"/>
    </source>
</evidence>
<dbReference type="HAMAP" id="MF_01588">
    <property type="entry name" value="DNA_ligase_A"/>
    <property type="match status" value="1"/>
</dbReference>
<feature type="domain" description="BRCT" evidence="16">
    <location>
        <begin position="606"/>
        <end position="689"/>
    </location>
</feature>
<dbReference type="CDD" id="cd17748">
    <property type="entry name" value="BRCT_DNA_ligase_like"/>
    <property type="match status" value="1"/>
</dbReference>
<keyword evidence="11 14" id="KW-0234">DNA repair</keyword>
<dbReference type="GO" id="GO:0003911">
    <property type="term" value="F:DNA ligase (NAD+) activity"/>
    <property type="evidence" value="ECO:0007669"/>
    <property type="project" value="UniProtKB-UniRule"/>
</dbReference>
<keyword evidence="9 14" id="KW-0460">Magnesium</keyword>
<evidence type="ECO:0000256" key="5">
    <source>
        <dbReference type="ARBA" id="ARBA00022705"/>
    </source>
</evidence>
<dbReference type="InterPro" id="IPR001357">
    <property type="entry name" value="BRCT_dom"/>
</dbReference>
<dbReference type="GO" id="GO:0006281">
    <property type="term" value="P:DNA repair"/>
    <property type="evidence" value="ECO:0007669"/>
    <property type="project" value="UniProtKB-KW"/>
</dbReference>
<dbReference type="FunFam" id="2.40.50.140:FF:000012">
    <property type="entry name" value="DNA ligase"/>
    <property type="match status" value="1"/>
</dbReference>
<dbReference type="InterPro" id="IPR001679">
    <property type="entry name" value="DNA_ligase"/>
</dbReference>
<dbReference type="FunFam" id="6.20.10.30:FF:000001">
    <property type="entry name" value="DNA ligase"/>
    <property type="match status" value="1"/>
</dbReference>
<dbReference type="EC" id="6.5.1.2" evidence="2 14"/>
<keyword evidence="10 14" id="KW-0520">NAD</keyword>
<dbReference type="Pfam" id="PF03119">
    <property type="entry name" value="DNA_ligase_ZBD"/>
    <property type="match status" value="1"/>
</dbReference>
<reference evidence="17" key="1">
    <citation type="submission" date="2023-07" db="EMBL/GenBank/DDBJ databases">
        <title>Genome content predicts the carbon catabolic preferences of heterotrophic bacteria.</title>
        <authorList>
            <person name="Gralka M."/>
        </authorList>
    </citation>
    <scope>NUCLEOTIDE SEQUENCE</scope>
    <source>
        <strain evidence="17">I2M16</strain>
    </source>
</reference>
<dbReference type="CDD" id="cd00114">
    <property type="entry name" value="LIGANc"/>
    <property type="match status" value="1"/>
</dbReference>
<evidence type="ECO:0000256" key="10">
    <source>
        <dbReference type="ARBA" id="ARBA00023027"/>
    </source>
</evidence>
<dbReference type="AlphaFoldDB" id="A0AAW7XM86"/>
<dbReference type="Gene3D" id="3.40.50.10190">
    <property type="entry name" value="BRCT domain"/>
    <property type="match status" value="1"/>
</dbReference>
<dbReference type="SUPFAM" id="SSF50249">
    <property type="entry name" value="Nucleic acid-binding proteins"/>
    <property type="match status" value="1"/>
</dbReference>
<dbReference type="GO" id="GO:0003677">
    <property type="term" value="F:DNA binding"/>
    <property type="evidence" value="ECO:0007669"/>
    <property type="project" value="InterPro"/>
</dbReference>
<dbReference type="Gene3D" id="2.40.50.140">
    <property type="entry name" value="Nucleic acid-binding proteins"/>
    <property type="match status" value="1"/>
</dbReference>
<dbReference type="Gene3D" id="1.10.287.610">
    <property type="entry name" value="Helix hairpin bin"/>
    <property type="match status" value="1"/>
</dbReference>
<dbReference type="Pfam" id="PF12826">
    <property type="entry name" value="HHH_2"/>
    <property type="match status" value="1"/>
</dbReference>
<proteinExistence type="inferred from homology"/>
<evidence type="ECO:0000256" key="2">
    <source>
        <dbReference type="ARBA" id="ARBA00012722"/>
    </source>
</evidence>
<evidence type="ECO:0000256" key="9">
    <source>
        <dbReference type="ARBA" id="ARBA00022842"/>
    </source>
</evidence>
<dbReference type="NCBIfam" id="TIGR00575">
    <property type="entry name" value="dnlj"/>
    <property type="match status" value="1"/>
</dbReference>
<dbReference type="GO" id="GO:0006260">
    <property type="term" value="P:DNA replication"/>
    <property type="evidence" value="ECO:0007669"/>
    <property type="project" value="UniProtKB-KW"/>
</dbReference>
<keyword evidence="4 14" id="KW-0436">Ligase</keyword>
<comment type="catalytic activity">
    <reaction evidence="12 14 15">
        <text>NAD(+) + (deoxyribonucleotide)n-3'-hydroxyl + 5'-phospho-(deoxyribonucleotide)m = (deoxyribonucleotide)n+m + AMP + beta-nicotinamide D-nucleotide.</text>
        <dbReference type="EC" id="6.5.1.2"/>
    </reaction>
</comment>
<dbReference type="InterPro" id="IPR003583">
    <property type="entry name" value="Hlx-hairpin-Hlx_DNA-bd_motif"/>
</dbReference>
<dbReference type="RefSeq" id="WP_303552436.1">
    <property type="nucleotide sequence ID" value="NZ_JAUOPG010000016.1"/>
</dbReference>
<evidence type="ECO:0000256" key="13">
    <source>
        <dbReference type="ARBA" id="ARBA00060881"/>
    </source>
</evidence>
<name>A0AAW7XM86_9GAMM</name>